<evidence type="ECO:0000313" key="2">
    <source>
        <dbReference type="EMBL" id="KAL1633023.1"/>
    </source>
</evidence>
<comment type="caution">
    <text evidence="2">The sequence shown here is derived from an EMBL/GenBank/DDBJ whole genome shotgun (WGS) entry which is preliminary data.</text>
</comment>
<dbReference type="EMBL" id="JAKEKT020000168">
    <property type="protein sequence ID" value="KAL1633023.1"/>
    <property type="molecule type" value="Genomic_DNA"/>
</dbReference>
<sequence>MDAAALVVRKSGPAPLAKCLDGLSGAMKLHGPNILLQSLMQMTQTVVTAIIHDAKHVFIRNTKSQKEMVQTTKSGQMVQMELVNQLEAALLTKEERGHAYKKVVMIAYSQGYLVLRLALEDLQAQRSKMLDEAIRERLYVFTFGSLCVNWLSEPDDVLRTEHFTNEKDFVAHLGVFHDGRPKSRGYKNVFINREEGWVSRLFRAQYSLDCKHYTD</sequence>
<name>A0ABR3T0C4_9PEZI</name>
<gene>
    <name evidence="2" type="ORF">SLS58_011231</name>
</gene>
<feature type="domain" description="DUF676" evidence="1">
    <location>
        <begin position="51"/>
        <end position="146"/>
    </location>
</feature>
<dbReference type="Pfam" id="PF05057">
    <property type="entry name" value="DUF676"/>
    <property type="match status" value="1"/>
</dbReference>
<evidence type="ECO:0000259" key="1">
    <source>
        <dbReference type="Pfam" id="PF05057"/>
    </source>
</evidence>
<dbReference type="InterPro" id="IPR007751">
    <property type="entry name" value="DUF676_lipase-like"/>
</dbReference>
<protein>
    <recommendedName>
        <fullName evidence="1">DUF676 domain-containing protein</fullName>
    </recommendedName>
</protein>
<accession>A0ABR3T0C4</accession>
<proteinExistence type="predicted"/>
<keyword evidence="3" id="KW-1185">Reference proteome</keyword>
<evidence type="ECO:0000313" key="3">
    <source>
        <dbReference type="Proteomes" id="UP001521184"/>
    </source>
</evidence>
<dbReference type="Proteomes" id="UP001521184">
    <property type="component" value="Unassembled WGS sequence"/>
</dbReference>
<organism evidence="2 3">
    <name type="scientific">Diplodia intermedia</name>
    <dbReference type="NCBI Taxonomy" id="856260"/>
    <lineage>
        <taxon>Eukaryota</taxon>
        <taxon>Fungi</taxon>
        <taxon>Dikarya</taxon>
        <taxon>Ascomycota</taxon>
        <taxon>Pezizomycotina</taxon>
        <taxon>Dothideomycetes</taxon>
        <taxon>Dothideomycetes incertae sedis</taxon>
        <taxon>Botryosphaeriales</taxon>
        <taxon>Botryosphaeriaceae</taxon>
        <taxon>Diplodia</taxon>
    </lineage>
</organism>
<reference evidence="2 3" key="1">
    <citation type="journal article" date="2023" name="Plant Dis.">
        <title>First Report of Diplodia intermedia Causing Canker and Dieback Diseases on Apple Trees in Canada.</title>
        <authorList>
            <person name="Ellouze W."/>
            <person name="Ilyukhin E."/>
            <person name="Sulman M."/>
            <person name="Ali S."/>
        </authorList>
    </citation>
    <scope>NUCLEOTIDE SEQUENCE [LARGE SCALE GENOMIC DNA]</scope>
    <source>
        <strain evidence="2 3">M45-28</strain>
    </source>
</reference>